<evidence type="ECO:0000313" key="3">
    <source>
        <dbReference type="EMBL" id="KRT57014.1"/>
    </source>
</evidence>
<dbReference type="EMBL" id="LDXT01000070">
    <property type="protein sequence ID" value="KRT55938.1"/>
    <property type="molecule type" value="Genomic_DNA"/>
</dbReference>
<dbReference type="STRING" id="54398.Ga0074115_12747"/>
<reference evidence="4 5" key="1">
    <citation type="submission" date="2015-11" db="EMBL/GenBank/DDBJ databases">
        <title>The genome of Candidatus Endoriftia persephone in Ridgeia piscesae and population structure of the North Eastern Pacific vestimentiferan symbionts.</title>
        <authorList>
            <person name="Perez M."/>
            <person name="Juniper K.S."/>
        </authorList>
    </citation>
    <scope>NUCLEOTIDE SEQUENCE [LARGE SCALE GENOMIC DNA]</scope>
    <source>
        <strain evidence="3">Ind10</strain>
        <strain evidence="2">Ind11</strain>
    </source>
</reference>
<dbReference type="Pfam" id="PF04371">
    <property type="entry name" value="PAD_porph"/>
    <property type="match status" value="1"/>
</dbReference>
<proteinExistence type="predicted"/>
<organism evidence="2 5">
    <name type="scientific">endosymbiont of Ridgeia piscesae</name>
    <dbReference type="NCBI Taxonomy" id="54398"/>
    <lineage>
        <taxon>Bacteria</taxon>
        <taxon>Pseudomonadati</taxon>
        <taxon>Pseudomonadota</taxon>
        <taxon>Gammaproteobacteria</taxon>
        <taxon>sulfur-oxidizing symbionts</taxon>
    </lineage>
</organism>
<evidence type="ECO:0000256" key="1">
    <source>
        <dbReference type="ARBA" id="ARBA00022801"/>
    </source>
</evidence>
<dbReference type="Proteomes" id="UP000051634">
    <property type="component" value="Unassembled WGS sequence"/>
</dbReference>
<dbReference type="PANTHER" id="PTHR31377">
    <property type="entry name" value="AGMATINE DEIMINASE-RELATED"/>
    <property type="match status" value="1"/>
</dbReference>
<protein>
    <submittedName>
        <fullName evidence="2">Agmatine deiminase</fullName>
    </submittedName>
</protein>
<dbReference type="AlphaFoldDB" id="A0A0T5YZ70"/>
<dbReference type="RefSeq" id="WP_057956981.1">
    <property type="nucleotide sequence ID" value="NZ_KQ556979.1"/>
</dbReference>
<evidence type="ECO:0000313" key="4">
    <source>
        <dbReference type="Proteomes" id="UP000051276"/>
    </source>
</evidence>
<keyword evidence="1" id="KW-0378">Hydrolase</keyword>
<gene>
    <name evidence="2" type="ORF">Ga0074115_12747</name>
    <name evidence="3" type="ORF">Ga0076813_10789</name>
</gene>
<dbReference type="EMBL" id="LMXI01000616">
    <property type="protein sequence ID" value="KRT57014.1"/>
    <property type="molecule type" value="Genomic_DNA"/>
</dbReference>
<dbReference type="Gene3D" id="3.75.10.10">
    <property type="entry name" value="L-arginine/glycine Amidinotransferase, Chain A"/>
    <property type="match status" value="1"/>
</dbReference>
<dbReference type="SUPFAM" id="SSF55909">
    <property type="entry name" value="Pentein"/>
    <property type="match status" value="1"/>
</dbReference>
<evidence type="ECO:0000313" key="2">
    <source>
        <dbReference type="EMBL" id="KRT55938.1"/>
    </source>
</evidence>
<comment type="caution">
    <text evidence="2">The sequence shown here is derived from an EMBL/GenBank/DDBJ whole genome shotgun (WGS) entry which is preliminary data.</text>
</comment>
<sequence length="348" mass="38526">MRRLPAEWEPQSATLLTWPHAASDWSDILQEADAAYTEIVATILRFQPVILVCFDQSHRQQIQRRLNAKGVDLTHASLVISKTNDTWVRDYGPITILHNDQSLLLDFHFNAWGGKFAAELDDACNQNLATQGLFAGLPMQSSSLTLEGGAIECDGQGTLMMVERTLLDPARNPGRSKQAIEEQLRHSLGARRFLWLEQGGLSGDDTDGHIDTLARFCTPDRICYQQCLDPNDPDFPALQAMEAELRNLRQPDGAPYELIPLPHPGPIHDPQSGRRLPASYANFLLLNDAVLLPIYKVAADSLAMQQLACCFPDRKVVGIDCRTLIRQNGSLHCATMQLPAAVALTAPE</sequence>
<dbReference type="Proteomes" id="UP000051276">
    <property type="component" value="Unassembled WGS sequence"/>
</dbReference>
<evidence type="ECO:0000313" key="5">
    <source>
        <dbReference type="Proteomes" id="UP000051634"/>
    </source>
</evidence>
<dbReference type="InterPro" id="IPR007466">
    <property type="entry name" value="Peptidyl-Arg-deiminase_porph"/>
</dbReference>
<dbReference type="PATRIC" id="fig|54398.3.peg.852"/>
<accession>A0A0T5YZ70</accession>
<dbReference type="GO" id="GO:0009446">
    <property type="term" value="P:putrescine biosynthetic process"/>
    <property type="evidence" value="ECO:0007669"/>
    <property type="project" value="InterPro"/>
</dbReference>
<dbReference type="GO" id="GO:0004668">
    <property type="term" value="F:protein-arginine deiminase activity"/>
    <property type="evidence" value="ECO:0007669"/>
    <property type="project" value="InterPro"/>
</dbReference>
<keyword evidence="5" id="KW-1185">Reference proteome</keyword>
<dbReference type="OrthoDB" id="9808013at2"/>
<dbReference type="PANTHER" id="PTHR31377:SF0">
    <property type="entry name" value="AGMATINE DEIMINASE-RELATED"/>
    <property type="match status" value="1"/>
</dbReference>
<name>A0A0T5YZ70_9GAMM</name>
<dbReference type="GO" id="GO:0047632">
    <property type="term" value="F:agmatine deiminase activity"/>
    <property type="evidence" value="ECO:0007669"/>
    <property type="project" value="TreeGrafter"/>
</dbReference>